<comment type="caution">
    <text evidence="12">The sequence shown here is derived from an EMBL/GenBank/DDBJ whole genome shotgun (WGS) entry which is preliminary data.</text>
</comment>
<dbReference type="InterPro" id="IPR003594">
    <property type="entry name" value="HATPase_dom"/>
</dbReference>
<dbReference type="InterPro" id="IPR003661">
    <property type="entry name" value="HisK_dim/P_dom"/>
</dbReference>
<dbReference type="PRINTS" id="PR00344">
    <property type="entry name" value="BCTRLSENSOR"/>
</dbReference>
<dbReference type="NCBIfam" id="TIGR00229">
    <property type="entry name" value="sensory_box"/>
    <property type="match status" value="1"/>
</dbReference>
<dbReference type="SMART" id="SM00387">
    <property type="entry name" value="HATPase_c"/>
    <property type="match status" value="1"/>
</dbReference>
<dbReference type="InterPro" id="IPR036890">
    <property type="entry name" value="HATPase_C_sf"/>
</dbReference>
<dbReference type="PANTHER" id="PTHR43065:SF10">
    <property type="entry name" value="PEROXIDE STRESS-ACTIVATED HISTIDINE KINASE MAK3"/>
    <property type="match status" value="1"/>
</dbReference>
<comment type="catalytic activity">
    <reaction evidence="1">
        <text>ATP + protein L-histidine = ADP + protein N-phospho-L-histidine.</text>
        <dbReference type="EC" id="2.7.13.3"/>
    </reaction>
</comment>
<evidence type="ECO:0000256" key="9">
    <source>
        <dbReference type="SAM" id="Phobius"/>
    </source>
</evidence>
<dbReference type="EMBL" id="QJPH01000360">
    <property type="protein sequence ID" value="PZN76368.1"/>
    <property type="molecule type" value="Genomic_DNA"/>
</dbReference>
<evidence type="ECO:0000259" key="11">
    <source>
        <dbReference type="PROSITE" id="PS50113"/>
    </source>
</evidence>
<dbReference type="SUPFAM" id="SSF55785">
    <property type="entry name" value="PYP-like sensor domain (PAS domain)"/>
    <property type="match status" value="1"/>
</dbReference>
<keyword evidence="5" id="KW-0547">Nucleotide-binding</keyword>
<keyword evidence="6" id="KW-0418">Kinase</keyword>
<dbReference type="CDD" id="cd00082">
    <property type="entry name" value="HisKA"/>
    <property type="match status" value="1"/>
</dbReference>
<dbReference type="PROSITE" id="PS50109">
    <property type="entry name" value="HIS_KIN"/>
    <property type="match status" value="1"/>
</dbReference>
<dbReference type="Pfam" id="PF08447">
    <property type="entry name" value="PAS_3"/>
    <property type="match status" value="1"/>
</dbReference>
<evidence type="ECO:0000259" key="10">
    <source>
        <dbReference type="PROSITE" id="PS50109"/>
    </source>
</evidence>
<evidence type="ECO:0000256" key="7">
    <source>
        <dbReference type="ARBA" id="ARBA00022840"/>
    </source>
</evidence>
<dbReference type="Pfam" id="PF02518">
    <property type="entry name" value="HATPase_c"/>
    <property type="match status" value="1"/>
</dbReference>
<dbReference type="SUPFAM" id="SSF55874">
    <property type="entry name" value="ATPase domain of HSP90 chaperone/DNA topoisomerase II/histidine kinase"/>
    <property type="match status" value="1"/>
</dbReference>
<feature type="transmembrane region" description="Helical" evidence="9">
    <location>
        <begin position="151"/>
        <end position="169"/>
    </location>
</feature>
<evidence type="ECO:0000256" key="6">
    <source>
        <dbReference type="ARBA" id="ARBA00022777"/>
    </source>
</evidence>
<reference evidence="12 13" key="1">
    <citation type="journal article" date="2018" name="Aquat. Microb. Ecol.">
        <title>Gammaproteobacterial methanotrophs dominate.</title>
        <authorList>
            <person name="Rissanen A.J."/>
            <person name="Saarenheimo J."/>
            <person name="Tiirola M."/>
            <person name="Peura S."/>
            <person name="Aalto S.L."/>
            <person name="Karvinen A."/>
            <person name="Nykanen H."/>
        </authorList>
    </citation>
    <scope>NUCLEOTIDE SEQUENCE [LARGE SCALE GENOMIC DNA]</scope>
    <source>
        <strain evidence="12">AMbin10</strain>
    </source>
</reference>
<evidence type="ECO:0000256" key="4">
    <source>
        <dbReference type="ARBA" id="ARBA00022679"/>
    </source>
</evidence>
<feature type="domain" description="PAC" evidence="11">
    <location>
        <begin position="326"/>
        <end position="378"/>
    </location>
</feature>
<proteinExistence type="predicted"/>
<dbReference type="GO" id="GO:0000155">
    <property type="term" value="F:phosphorelay sensor kinase activity"/>
    <property type="evidence" value="ECO:0007669"/>
    <property type="project" value="InterPro"/>
</dbReference>
<evidence type="ECO:0000256" key="5">
    <source>
        <dbReference type="ARBA" id="ARBA00022741"/>
    </source>
</evidence>
<feature type="domain" description="Histidine kinase" evidence="10">
    <location>
        <begin position="398"/>
        <end position="612"/>
    </location>
</feature>
<dbReference type="SMART" id="SM00388">
    <property type="entry name" value="HisKA"/>
    <property type="match status" value="1"/>
</dbReference>
<evidence type="ECO:0000256" key="3">
    <source>
        <dbReference type="ARBA" id="ARBA00022553"/>
    </source>
</evidence>
<feature type="transmembrane region" description="Helical" evidence="9">
    <location>
        <begin position="181"/>
        <end position="208"/>
    </location>
</feature>
<organism evidence="12 13">
    <name type="scientific">Candidatus Methylumidiphilus alinenensis</name>
    <dbReference type="NCBI Taxonomy" id="2202197"/>
    <lineage>
        <taxon>Bacteria</taxon>
        <taxon>Pseudomonadati</taxon>
        <taxon>Pseudomonadota</taxon>
        <taxon>Gammaproteobacteria</taxon>
        <taxon>Methylococcales</taxon>
        <taxon>Candidatus Methylumidiphilus</taxon>
    </lineage>
</organism>
<keyword evidence="9" id="KW-0472">Membrane</keyword>
<dbReference type="Gene3D" id="2.10.70.100">
    <property type="match status" value="1"/>
</dbReference>
<dbReference type="Gene3D" id="1.10.287.130">
    <property type="match status" value="1"/>
</dbReference>
<keyword evidence="4" id="KW-0808">Transferase</keyword>
<evidence type="ECO:0000313" key="13">
    <source>
        <dbReference type="Proteomes" id="UP000249396"/>
    </source>
</evidence>
<dbReference type="AlphaFoldDB" id="A0A2W4R8J1"/>
<gene>
    <name evidence="12" type="ORF">DM484_16815</name>
</gene>
<dbReference type="SMART" id="SM00086">
    <property type="entry name" value="PAC"/>
    <property type="match status" value="1"/>
</dbReference>
<dbReference type="PROSITE" id="PS50113">
    <property type="entry name" value="PAC"/>
    <property type="match status" value="1"/>
</dbReference>
<sequence length="628" mass="70469">MHHHMNWVTIIWSMGAGASLTLAFVHLLFWLRQRQAWASLLFTLLATSAAGLAWCEWSMLHAETTENYGVMLSWLHNVGWVTILSLVWVVRLSLRAGLPWLVWSICVLRTLAMGLNYAFTPNIYFKSITALRRIPFLGETVAVPVGESNPWVALPQFCMVLLAAYTIDASVRAWRRGDRRLALTVGGSVIIFTTLIIVQANLILWGHVQMPPTIGLFSMALVFAMGIELSLDMLRTAELAKALQVTESELRNSEERLMLAAAAANAGLWKLNQRTGKVLMTPRMEAILGLTPKQEFTFQDWIDIIYPADQERMLEAKQAINPRQELILEYRIVLPDGQIRWIRSHVRMVEDSVGQSKKLMGVSMDITEHKLKEDEITRQRVELSHIQRVASLGALSGSIAHEINQPLAIILTNAQAAQRLLAQDPADLAEVRDILDDIVCEDQRAGEVIRRMRNLLKRDEPSFQMVQFNDAVQEVLRLMRRELVDRRIAVSLHLEETLPRILGDRISLEQVMLNLISNACDAMAENQPKDRRLIISSWREGAKVCMSVSDNGCGLPTDKAFCFDPFFTTKPGGLGMGLPICLTIVEDHGGRLWGEPNTVRGAVFRMELPMAEAVSPVDDASAVSQELA</sequence>
<dbReference type="GO" id="GO:0005524">
    <property type="term" value="F:ATP binding"/>
    <property type="evidence" value="ECO:0007669"/>
    <property type="project" value="UniProtKB-KW"/>
</dbReference>
<dbReference type="InterPro" id="IPR005467">
    <property type="entry name" value="His_kinase_dom"/>
</dbReference>
<evidence type="ECO:0000313" key="12">
    <source>
        <dbReference type="EMBL" id="PZN76368.1"/>
    </source>
</evidence>
<dbReference type="InterPro" id="IPR000700">
    <property type="entry name" value="PAS-assoc_C"/>
</dbReference>
<dbReference type="Gene3D" id="3.30.565.10">
    <property type="entry name" value="Histidine kinase-like ATPase, C-terminal domain"/>
    <property type="match status" value="1"/>
</dbReference>
<accession>A0A2W4R8J1</accession>
<feature type="transmembrane region" description="Helical" evidence="9">
    <location>
        <begin position="36"/>
        <end position="54"/>
    </location>
</feature>
<name>A0A2W4R8J1_9GAMM</name>
<keyword evidence="9" id="KW-0812">Transmembrane</keyword>
<feature type="transmembrane region" description="Helical" evidence="9">
    <location>
        <begin position="101"/>
        <end position="119"/>
    </location>
</feature>
<feature type="transmembrane region" description="Helical" evidence="9">
    <location>
        <begin position="74"/>
        <end position="94"/>
    </location>
</feature>
<keyword evidence="7" id="KW-0067">ATP-binding</keyword>
<dbReference type="EC" id="2.7.13.3" evidence="2"/>
<keyword evidence="9" id="KW-1133">Transmembrane helix</keyword>
<feature type="transmembrane region" description="Helical" evidence="9">
    <location>
        <begin position="6"/>
        <end position="29"/>
    </location>
</feature>
<dbReference type="InterPro" id="IPR001610">
    <property type="entry name" value="PAC"/>
</dbReference>
<evidence type="ECO:0000256" key="8">
    <source>
        <dbReference type="ARBA" id="ARBA00023012"/>
    </source>
</evidence>
<dbReference type="InterPro" id="IPR035965">
    <property type="entry name" value="PAS-like_dom_sf"/>
</dbReference>
<dbReference type="InterPro" id="IPR000014">
    <property type="entry name" value="PAS"/>
</dbReference>
<dbReference type="Gene3D" id="3.30.450.20">
    <property type="entry name" value="PAS domain"/>
    <property type="match status" value="1"/>
</dbReference>
<keyword evidence="3" id="KW-0597">Phosphoprotein</keyword>
<feature type="transmembrane region" description="Helical" evidence="9">
    <location>
        <begin position="214"/>
        <end position="231"/>
    </location>
</feature>
<dbReference type="InterPro" id="IPR004358">
    <property type="entry name" value="Sig_transdc_His_kin-like_C"/>
</dbReference>
<dbReference type="InterPro" id="IPR013655">
    <property type="entry name" value="PAS_fold_3"/>
</dbReference>
<dbReference type="SUPFAM" id="SSF47384">
    <property type="entry name" value="Homodimeric domain of signal transducing histidine kinase"/>
    <property type="match status" value="1"/>
</dbReference>
<dbReference type="CDD" id="cd00130">
    <property type="entry name" value="PAS"/>
    <property type="match status" value="1"/>
</dbReference>
<protein>
    <recommendedName>
        <fullName evidence="2">histidine kinase</fullName>
        <ecNumber evidence="2">2.7.13.3</ecNumber>
    </recommendedName>
</protein>
<evidence type="ECO:0000256" key="2">
    <source>
        <dbReference type="ARBA" id="ARBA00012438"/>
    </source>
</evidence>
<dbReference type="PANTHER" id="PTHR43065">
    <property type="entry name" value="SENSOR HISTIDINE KINASE"/>
    <property type="match status" value="1"/>
</dbReference>
<evidence type="ECO:0000256" key="1">
    <source>
        <dbReference type="ARBA" id="ARBA00000085"/>
    </source>
</evidence>
<dbReference type="Pfam" id="PF00512">
    <property type="entry name" value="HisKA"/>
    <property type="match status" value="1"/>
</dbReference>
<dbReference type="InterPro" id="IPR036097">
    <property type="entry name" value="HisK_dim/P_sf"/>
</dbReference>
<keyword evidence="8" id="KW-0902">Two-component regulatory system</keyword>
<dbReference type="Proteomes" id="UP000249396">
    <property type="component" value="Unassembled WGS sequence"/>
</dbReference>